<dbReference type="InterPro" id="IPR009057">
    <property type="entry name" value="Homeodomain-like_sf"/>
</dbReference>
<dbReference type="STRING" id="645991.Sgly_0091"/>
<dbReference type="OrthoDB" id="3193769at2"/>
<sequence>MKGYSVYSKIQQLKEQGFRKDAVAKSLGLNWRTVDRYWKMTVDEYETNTASVCKVRLLDDYQDTIVCWLRDYPTLSAAQVCDWLKEHYKATFSERTVSRYVKDLRNTYDLRKAPNPRDYAAVPELPMGQQLQVDFGEKWLKNVGSGRTKVYTAAFVLAHSRFKYAELQSRPYAATDLVRACHHCFRYMGGIPQELVLDQDSIVCVAENAGDIIHTYEFEKLRQECKLSIYMCRGADPESKGKIESTVKYVKGNFLENRLYVDDDILNSSCLDWLERTANAKIHGTTKRVPAEVFAEEREHLRPLVECAETHGATLCRTVRKDNTILYDSNRYSVPLGTYNRQKEVCIVPKDGMLFIQTVFGEPICEHRLSSGRGLLIQSTSHQRDRTSSLDQMQAALGVLLLGKADDFLQEIRTEKSRYARDQFKLIHTLCDQYGIEAVLEAADFCHDSKLYSANYIKGYLEHRVPKQPEPPALLLPVSSAKYHVTTQKRSLSVYAKAGGAK</sequence>
<protein>
    <submittedName>
        <fullName evidence="2">Integrase catalytic region</fullName>
    </submittedName>
</protein>
<evidence type="ECO:0000259" key="1">
    <source>
        <dbReference type="PROSITE" id="PS50994"/>
    </source>
</evidence>
<dbReference type="eggNOG" id="COG4584">
    <property type="taxonomic scope" value="Bacteria"/>
</dbReference>
<keyword evidence="4" id="KW-1185">Reference proteome</keyword>
<dbReference type="InterPro" id="IPR001584">
    <property type="entry name" value="Integrase_cat-core"/>
</dbReference>
<dbReference type="KEGG" id="sgy:Sgly_0091"/>
<evidence type="ECO:0000313" key="4">
    <source>
        <dbReference type="Proteomes" id="UP000007488"/>
    </source>
</evidence>
<reference evidence="2 4" key="1">
    <citation type="journal article" date="2011" name="Stand. Genomic Sci.">
        <title>Complete genome sequence of Syntrophobotulus glycolicus type strain (FlGlyR).</title>
        <authorList>
            <person name="Han C."/>
            <person name="Mwirichia R."/>
            <person name="Chertkov O."/>
            <person name="Held B."/>
            <person name="Lapidus A."/>
            <person name="Nolan M."/>
            <person name="Lucas S."/>
            <person name="Hammon N."/>
            <person name="Deshpande S."/>
            <person name="Cheng J.F."/>
            <person name="Tapia R."/>
            <person name="Goodwin L."/>
            <person name="Pitluck S."/>
            <person name="Huntemann M."/>
            <person name="Liolios K."/>
            <person name="Ivanova N."/>
            <person name="Pagani I."/>
            <person name="Mavromatis K."/>
            <person name="Ovchinikova G."/>
            <person name="Pati A."/>
            <person name="Chen A."/>
            <person name="Palaniappan K."/>
            <person name="Land M."/>
            <person name="Hauser L."/>
            <person name="Brambilla E.M."/>
            <person name="Rohde M."/>
            <person name="Spring S."/>
            <person name="Sikorski J."/>
            <person name="Goker M."/>
            <person name="Woyke T."/>
            <person name="Bristow J."/>
            <person name="Eisen J.A."/>
            <person name="Markowitz V."/>
            <person name="Hugenholtz P."/>
            <person name="Kyrpides N.C."/>
            <person name="Klenk H.P."/>
            <person name="Detter J.C."/>
        </authorList>
    </citation>
    <scope>NUCLEOTIDE SEQUENCE [LARGE SCALE GENOMIC DNA]</scope>
    <source>
        <strain evidence="2">DSM 8271</strain>
        <strain evidence="4">DSM 8271 / FlGlyR</strain>
    </source>
</reference>
<dbReference type="SUPFAM" id="SSF53098">
    <property type="entry name" value="Ribonuclease H-like"/>
    <property type="match status" value="1"/>
</dbReference>
<dbReference type="PANTHER" id="PTHR35004">
    <property type="entry name" value="TRANSPOSASE RV3428C-RELATED"/>
    <property type="match status" value="1"/>
</dbReference>
<dbReference type="Gene3D" id="3.30.420.10">
    <property type="entry name" value="Ribonuclease H-like superfamily/Ribonuclease H"/>
    <property type="match status" value="1"/>
</dbReference>
<proteinExistence type="predicted"/>
<dbReference type="InterPro" id="IPR036397">
    <property type="entry name" value="RNaseH_sf"/>
</dbReference>
<dbReference type="AlphaFoldDB" id="F0SV44"/>
<dbReference type="EMBL" id="CP002547">
    <property type="protein sequence ID" value="ADY55911.1"/>
    <property type="molecule type" value="Genomic_DNA"/>
</dbReference>
<dbReference type="RefSeq" id="WP_013623336.1">
    <property type="nucleotide sequence ID" value="NC_015172.1"/>
</dbReference>
<dbReference type="GO" id="GO:0003676">
    <property type="term" value="F:nucleic acid binding"/>
    <property type="evidence" value="ECO:0007669"/>
    <property type="project" value="InterPro"/>
</dbReference>
<feature type="domain" description="Integrase catalytic" evidence="1">
    <location>
        <begin position="122"/>
        <end position="298"/>
    </location>
</feature>
<dbReference type="PANTHER" id="PTHR35004:SF6">
    <property type="entry name" value="TRANSPOSASE"/>
    <property type="match status" value="1"/>
</dbReference>
<dbReference type="NCBIfam" id="NF033546">
    <property type="entry name" value="transpos_IS21"/>
    <property type="match status" value="1"/>
</dbReference>
<organism evidence="2 4">
    <name type="scientific">Syntrophobotulus glycolicus (strain DSM 8271 / FlGlyR)</name>
    <dbReference type="NCBI Taxonomy" id="645991"/>
    <lineage>
        <taxon>Bacteria</taxon>
        <taxon>Bacillati</taxon>
        <taxon>Bacillota</taxon>
        <taxon>Clostridia</taxon>
        <taxon>Eubacteriales</taxon>
        <taxon>Desulfitobacteriaceae</taxon>
        <taxon>Syntrophobotulus</taxon>
    </lineage>
</organism>
<gene>
    <name evidence="2" type="ordered locus">Sgly_0091</name>
    <name evidence="3" type="ordered locus">Sgly_1613</name>
</gene>
<dbReference type="PROSITE" id="PS50994">
    <property type="entry name" value="INTEGRASE"/>
    <property type="match status" value="1"/>
</dbReference>
<dbReference type="EMBL" id="CP002547">
    <property type="protein sequence ID" value="ADY54465.1"/>
    <property type="molecule type" value="Genomic_DNA"/>
</dbReference>
<dbReference type="SUPFAM" id="SSF46689">
    <property type="entry name" value="Homeodomain-like"/>
    <property type="match status" value="1"/>
</dbReference>
<reference evidence="4" key="2">
    <citation type="submission" date="2011-02" db="EMBL/GenBank/DDBJ databases">
        <title>The complete genome of Syntrophobotulus glycolicus DSM 8271.</title>
        <authorList>
            <person name="Lucas S."/>
            <person name="Copeland A."/>
            <person name="Lapidus A."/>
            <person name="Bruce D."/>
            <person name="Goodwin L."/>
            <person name="Pitluck S."/>
            <person name="Kyrpides N."/>
            <person name="Mavromatis K."/>
            <person name="Pagani I."/>
            <person name="Ivanova N."/>
            <person name="Mikhailova N."/>
            <person name="Chertkov O."/>
            <person name="Held B."/>
            <person name="Detter J.C."/>
            <person name="Tapia R."/>
            <person name="Han C."/>
            <person name="Land M."/>
            <person name="Hauser L."/>
            <person name="Markowitz V."/>
            <person name="Cheng J.-F."/>
            <person name="Hugenholtz P."/>
            <person name="Woyke T."/>
            <person name="Wu D."/>
            <person name="Spring S."/>
            <person name="Schroeder M."/>
            <person name="Brambilla E."/>
            <person name="Klenk H.-P."/>
            <person name="Eisen J.A."/>
        </authorList>
    </citation>
    <scope>NUCLEOTIDE SEQUENCE [LARGE SCALE GENOMIC DNA]</scope>
    <source>
        <strain evidence="4">DSM 8271 / FlGlyR</strain>
    </source>
</reference>
<accession>F0SV44</accession>
<dbReference type="Proteomes" id="UP000007488">
    <property type="component" value="Chromosome"/>
</dbReference>
<dbReference type="InterPro" id="IPR012337">
    <property type="entry name" value="RNaseH-like_sf"/>
</dbReference>
<dbReference type="KEGG" id="sgy:Sgly_1613"/>
<evidence type="ECO:0000313" key="3">
    <source>
        <dbReference type="EMBL" id="ADY55911.1"/>
    </source>
</evidence>
<evidence type="ECO:0000313" key="2">
    <source>
        <dbReference type="EMBL" id="ADY54465.1"/>
    </source>
</evidence>
<name>F0SV44_SYNGF</name>
<dbReference type="HOGENOM" id="CLU_020626_1_4_9"/>
<dbReference type="GO" id="GO:0015074">
    <property type="term" value="P:DNA integration"/>
    <property type="evidence" value="ECO:0007669"/>
    <property type="project" value="InterPro"/>
</dbReference>